<keyword evidence="2" id="KW-0732">Signal</keyword>
<evidence type="ECO:0008006" key="5">
    <source>
        <dbReference type="Google" id="ProtNLM"/>
    </source>
</evidence>
<comment type="caution">
    <text evidence="3">The sequence shown here is derived from an EMBL/GenBank/DDBJ whole genome shotgun (WGS) entry which is preliminary data.</text>
</comment>
<organism evidence="3 4">
    <name type="scientific">Microvirga lupini</name>
    <dbReference type="NCBI Taxonomy" id="420324"/>
    <lineage>
        <taxon>Bacteria</taxon>
        <taxon>Pseudomonadati</taxon>
        <taxon>Pseudomonadota</taxon>
        <taxon>Alphaproteobacteria</taxon>
        <taxon>Hyphomicrobiales</taxon>
        <taxon>Methylobacteriaceae</taxon>
        <taxon>Microvirga</taxon>
    </lineage>
</organism>
<feature type="compositionally biased region" description="Basic and acidic residues" evidence="1">
    <location>
        <begin position="48"/>
        <end position="57"/>
    </location>
</feature>
<gene>
    <name evidence="3" type="ORF">FHR70_002851</name>
</gene>
<feature type="region of interest" description="Disordered" evidence="1">
    <location>
        <begin position="30"/>
        <end position="62"/>
    </location>
</feature>
<dbReference type="RefSeq" id="WP_183451145.1">
    <property type="nucleotide sequence ID" value="NZ_JACHWB010000003.1"/>
</dbReference>
<evidence type="ECO:0000313" key="3">
    <source>
        <dbReference type="EMBL" id="MBB3019786.1"/>
    </source>
</evidence>
<feature type="signal peptide" evidence="2">
    <location>
        <begin position="1"/>
        <end position="20"/>
    </location>
</feature>
<sequence>MKIPIILSLLLIGAAGPALAKDCRTPHLPPGMEVRLPPGCEEPLPPRGSKEERRGGLKGEQGFIDLGNGTQVRISGRVRTEFGISR</sequence>
<dbReference type="AlphaFoldDB" id="A0A7W4VMW6"/>
<evidence type="ECO:0000256" key="2">
    <source>
        <dbReference type="SAM" id="SignalP"/>
    </source>
</evidence>
<proteinExistence type="predicted"/>
<evidence type="ECO:0000313" key="4">
    <source>
        <dbReference type="Proteomes" id="UP000532010"/>
    </source>
</evidence>
<keyword evidence="4" id="KW-1185">Reference proteome</keyword>
<evidence type="ECO:0000256" key="1">
    <source>
        <dbReference type="SAM" id="MobiDB-lite"/>
    </source>
</evidence>
<dbReference type="EMBL" id="JACHWB010000003">
    <property type="protein sequence ID" value="MBB3019786.1"/>
    <property type="molecule type" value="Genomic_DNA"/>
</dbReference>
<accession>A0A7W4VMW6</accession>
<dbReference type="Proteomes" id="UP000532010">
    <property type="component" value="Unassembled WGS sequence"/>
</dbReference>
<feature type="chain" id="PRO_5031531410" description="Porin" evidence="2">
    <location>
        <begin position="21"/>
        <end position="86"/>
    </location>
</feature>
<name>A0A7W4VMW6_9HYPH</name>
<reference evidence="3 4" key="1">
    <citation type="submission" date="2020-08" db="EMBL/GenBank/DDBJ databases">
        <title>The Agave Microbiome: Exploring the role of microbial communities in plant adaptations to desert environments.</title>
        <authorList>
            <person name="Partida-Martinez L.P."/>
        </authorList>
    </citation>
    <scope>NUCLEOTIDE SEQUENCE [LARGE SCALE GENOMIC DNA]</scope>
    <source>
        <strain evidence="3 4">AT3.9</strain>
    </source>
</reference>
<protein>
    <recommendedName>
        <fullName evidence="5">Porin</fullName>
    </recommendedName>
</protein>